<dbReference type="Pfam" id="PF03600">
    <property type="entry name" value="CitMHS"/>
    <property type="match status" value="1"/>
</dbReference>
<dbReference type="GO" id="GO:0015137">
    <property type="term" value="F:citrate transmembrane transporter activity"/>
    <property type="evidence" value="ECO:0007669"/>
    <property type="project" value="TreeGrafter"/>
</dbReference>
<keyword evidence="3 6" id="KW-0812">Transmembrane</keyword>
<dbReference type="Proteomes" id="UP001153709">
    <property type="component" value="Chromosome 4"/>
</dbReference>
<evidence type="ECO:0000256" key="4">
    <source>
        <dbReference type="ARBA" id="ARBA00022989"/>
    </source>
</evidence>
<evidence type="ECO:0000256" key="1">
    <source>
        <dbReference type="ARBA" id="ARBA00004141"/>
    </source>
</evidence>
<evidence type="ECO:0000313" key="9">
    <source>
        <dbReference type="EMBL" id="CAG9834052.1"/>
    </source>
</evidence>
<feature type="chain" id="PRO_5040325010" description="Citrate transporter-like domain-containing protein" evidence="7">
    <location>
        <begin position="19"/>
        <end position="79"/>
    </location>
</feature>
<dbReference type="AlphaFoldDB" id="A0A9N9XFG9"/>
<accession>A0A9N9XFG9</accession>
<gene>
    <name evidence="9" type="ORF">DIABBA_LOCUS7403</name>
</gene>
<sequence length="79" mass="8461">MHWGLLFILGGGFAMADAAKESGMTGLIANSLKSFLQNDRIYILIVCIGMASIITHFLSSNVAYVTILTPIIMDISVVA</sequence>
<dbReference type="InterPro" id="IPR004680">
    <property type="entry name" value="Cit_transptr-like_dom"/>
</dbReference>
<reference evidence="9" key="1">
    <citation type="submission" date="2022-01" db="EMBL/GenBank/DDBJ databases">
        <authorList>
            <person name="King R."/>
        </authorList>
    </citation>
    <scope>NUCLEOTIDE SEQUENCE</scope>
</reference>
<evidence type="ECO:0000256" key="2">
    <source>
        <dbReference type="ARBA" id="ARBA00022448"/>
    </source>
</evidence>
<dbReference type="GO" id="GO:0015141">
    <property type="term" value="F:succinate transmembrane transporter activity"/>
    <property type="evidence" value="ECO:0007669"/>
    <property type="project" value="TreeGrafter"/>
</dbReference>
<evidence type="ECO:0000256" key="5">
    <source>
        <dbReference type="ARBA" id="ARBA00023136"/>
    </source>
</evidence>
<dbReference type="GO" id="GO:0005886">
    <property type="term" value="C:plasma membrane"/>
    <property type="evidence" value="ECO:0007669"/>
    <property type="project" value="TreeGrafter"/>
</dbReference>
<name>A0A9N9XFG9_DIABA</name>
<keyword evidence="7" id="KW-0732">Signal</keyword>
<keyword evidence="5 6" id="KW-0472">Membrane</keyword>
<evidence type="ECO:0000256" key="6">
    <source>
        <dbReference type="SAM" id="Phobius"/>
    </source>
</evidence>
<protein>
    <recommendedName>
        <fullName evidence="8">Citrate transporter-like domain-containing protein</fullName>
    </recommendedName>
</protein>
<feature type="transmembrane region" description="Helical" evidence="6">
    <location>
        <begin position="42"/>
        <end position="67"/>
    </location>
</feature>
<proteinExistence type="predicted"/>
<evidence type="ECO:0000259" key="8">
    <source>
        <dbReference type="Pfam" id="PF03600"/>
    </source>
</evidence>
<feature type="domain" description="Citrate transporter-like" evidence="8">
    <location>
        <begin position="2"/>
        <end position="76"/>
    </location>
</feature>
<keyword evidence="4 6" id="KW-1133">Transmembrane helix</keyword>
<evidence type="ECO:0000256" key="7">
    <source>
        <dbReference type="SAM" id="SignalP"/>
    </source>
</evidence>
<dbReference type="OrthoDB" id="6493944at2759"/>
<dbReference type="EMBL" id="OU898279">
    <property type="protein sequence ID" value="CAG9834052.1"/>
    <property type="molecule type" value="Genomic_DNA"/>
</dbReference>
<comment type="subcellular location">
    <subcellularLocation>
        <location evidence="1">Membrane</location>
        <topology evidence="1">Multi-pass membrane protein</topology>
    </subcellularLocation>
</comment>
<feature type="signal peptide" evidence="7">
    <location>
        <begin position="1"/>
        <end position="18"/>
    </location>
</feature>
<keyword evidence="10" id="KW-1185">Reference proteome</keyword>
<dbReference type="PANTHER" id="PTHR10283">
    <property type="entry name" value="SOLUTE CARRIER FAMILY 13 MEMBER"/>
    <property type="match status" value="1"/>
</dbReference>
<keyword evidence="2" id="KW-0813">Transport</keyword>
<evidence type="ECO:0000313" key="10">
    <source>
        <dbReference type="Proteomes" id="UP001153709"/>
    </source>
</evidence>
<organism evidence="9 10">
    <name type="scientific">Diabrotica balteata</name>
    <name type="common">Banded cucumber beetle</name>
    <dbReference type="NCBI Taxonomy" id="107213"/>
    <lineage>
        <taxon>Eukaryota</taxon>
        <taxon>Metazoa</taxon>
        <taxon>Ecdysozoa</taxon>
        <taxon>Arthropoda</taxon>
        <taxon>Hexapoda</taxon>
        <taxon>Insecta</taxon>
        <taxon>Pterygota</taxon>
        <taxon>Neoptera</taxon>
        <taxon>Endopterygota</taxon>
        <taxon>Coleoptera</taxon>
        <taxon>Polyphaga</taxon>
        <taxon>Cucujiformia</taxon>
        <taxon>Chrysomeloidea</taxon>
        <taxon>Chrysomelidae</taxon>
        <taxon>Galerucinae</taxon>
        <taxon>Diabroticina</taxon>
        <taxon>Diabroticites</taxon>
        <taxon>Diabrotica</taxon>
    </lineage>
</organism>
<evidence type="ECO:0000256" key="3">
    <source>
        <dbReference type="ARBA" id="ARBA00022692"/>
    </source>
</evidence>
<dbReference type="PANTHER" id="PTHR10283:SF82">
    <property type="entry name" value="SOLUTE CARRIER FAMILY 13 MEMBER 2"/>
    <property type="match status" value="1"/>
</dbReference>